<name>A0AAW1R377_9CHLO</name>
<evidence type="ECO:0000256" key="2">
    <source>
        <dbReference type="ARBA" id="ARBA00004524"/>
    </source>
</evidence>
<dbReference type="GO" id="GO:0016132">
    <property type="term" value="P:brassinosteroid biosynthetic process"/>
    <property type="evidence" value="ECO:0007669"/>
    <property type="project" value="UniProtKB-KW"/>
</dbReference>
<evidence type="ECO:0000256" key="1">
    <source>
        <dbReference type="ARBA" id="ARBA00004477"/>
    </source>
</evidence>
<evidence type="ECO:0000256" key="15">
    <source>
        <dbReference type="ARBA" id="ARBA00049166"/>
    </source>
</evidence>
<evidence type="ECO:0000256" key="13">
    <source>
        <dbReference type="ARBA" id="ARBA00037789"/>
    </source>
</evidence>
<comment type="function">
    <text evidence="16">Involved in a reduction step in the biosynthesis of the plant steroid, brassinolide.</text>
</comment>
<organism evidence="18 19">
    <name type="scientific">Elliptochloris bilobata</name>
    <dbReference type="NCBI Taxonomy" id="381761"/>
    <lineage>
        <taxon>Eukaryota</taxon>
        <taxon>Viridiplantae</taxon>
        <taxon>Chlorophyta</taxon>
        <taxon>core chlorophytes</taxon>
        <taxon>Trebouxiophyceae</taxon>
        <taxon>Trebouxiophyceae incertae sedis</taxon>
        <taxon>Elliptochloris clade</taxon>
        <taxon>Elliptochloris</taxon>
    </lineage>
</organism>
<comment type="pathway">
    <text evidence="16">Plant hormone biosynthesis; brassinosteroid biosynthesis.</text>
</comment>
<dbReference type="InterPro" id="IPR016636">
    <property type="entry name" value="3-oxo-5-alpha-steroid_4-DH"/>
</dbReference>
<dbReference type="PIRSF" id="PIRSF015596">
    <property type="entry name" value="5_alpha-SR2"/>
    <property type="match status" value="1"/>
</dbReference>
<dbReference type="GO" id="GO:0047751">
    <property type="term" value="F:3-oxo-5-alpha-steroid 4-dehydrogenase (NADP+) activity"/>
    <property type="evidence" value="ECO:0007669"/>
    <property type="project" value="UniProtKB-EC"/>
</dbReference>
<evidence type="ECO:0000256" key="7">
    <source>
        <dbReference type="ARBA" id="ARBA00022848"/>
    </source>
</evidence>
<evidence type="ECO:0000256" key="14">
    <source>
        <dbReference type="ARBA" id="ARBA00048164"/>
    </source>
</evidence>
<evidence type="ECO:0000256" key="6">
    <source>
        <dbReference type="ARBA" id="ARBA00022824"/>
    </source>
</evidence>
<evidence type="ECO:0000256" key="9">
    <source>
        <dbReference type="ARBA" id="ARBA00022989"/>
    </source>
</evidence>
<comment type="catalytic activity">
    <reaction evidence="15">
        <text>androst-4-ene-3,17-dione + NADPH + H(+) = 5alpha-androstan-3,17-dione + NADP(+)</text>
        <dbReference type="Rhea" id="RHEA:50816"/>
        <dbReference type="ChEBI" id="CHEBI:15378"/>
        <dbReference type="ChEBI" id="CHEBI:15994"/>
        <dbReference type="ChEBI" id="CHEBI:16422"/>
        <dbReference type="ChEBI" id="CHEBI:57783"/>
        <dbReference type="ChEBI" id="CHEBI:58349"/>
    </reaction>
    <physiologicalReaction direction="left-to-right" evidence="15">
        <dbReference type="Rhea" id="RHEA:50817"/>
    </physiologicalReaction>
</comment>
<keyword evidence="4 16" id="KW-0812">Transmembrane</keyword>
<keyword evidence="8" id="KW-0521">NADP</keyword>
<keyword evidence="16" id="KW-0752">Steroid biosynthesis</keyword>
<dbReference type="GO" id="GO:0030154">
    <property type="term" value="P:cell differentiation"/>
    <property type="evidence" value="ECO:0007669"/>
    <property type="project" value="UniProtKB-KW"/>
</dbReference>
<feature type="transmembrane region" description="Helical" evidence="16">
    <location>
        <begin position="104"/>
        <end position="125"/>
    </location>
</feature>
<dbReference type="Pfam" id="PF02544">
    <property type="entry name" value="Steroid_dh"/>
    <property type="match status" value="1"/>
</dbReference>
<evidence type="ECO:0000259" key="17">
    <source>
        <dbReference type="Pfam" id="PF02544"/>
    </source>
</evidence>
<dbReference type="InterPro" id="IPR001104">
    <property type="entry name" value="3-oxo-5_a-steroid_4-DH_C"/>
</dbReference>
<feature type="transmembrane region" description="Helical" evidence="16">
    <location>
        <begin position="137"/>
        <end position="155"/>
    </location>
</feature>
<evidence type="ECO:0000256" key="8">
    <source>
        <dbReference type="ARBA" id="ARBA00022857"/>
    </source>
</evidence>
<keyword evidence="11" id="KW-0443">Lipid metabolism</keyword>
<dbReference type="AlphaFoldDB" id="A0AAW1R377"/>
<dbReference type="EMBL" id="JALJOU010000053">
    <property type="protein sequence ID" value="KAK9828069.1"/>
    <property type="molecule type" value="Genomic_DNA"/>
</dbReference>
<dbReference type="FunFam" id="1.20.120.1630:FF:000002">
    <property type="entry name" value="Steroid 5 alpha-reductase 1"/>
    <property type="match status" value="1"/>
</dbReference>
<comment type="caution">
    <text evidence="18">The sequence shown here is derived from an EMBL/GenBank/DDBJ whole genome shotgun (WGS) entry which is preliminary data.</text>
</comment>
<comment type="function">
    <text evidence="13">Converts testosterone into 5-alpha-dihydrotestosterone and progesterone or corticosterone into their corresponding 5-alpha-3-oxosteroids. It plays a central role in sexual differentiation and androgen physiology.</text>
</comment>
<keyword evidence="10" id="KW-0560">Oxidoreductase</keyword>
<evidence type="ECO:0000256" key="10">
    <source>
        <dbReference type="ARBA" id="ARBA00023002"/>
    </source>
</evidence>
<sequence length="246" mass="27006">MAPLIFVALVRRNAAPYGRYSSSAWGSMLIPARVAWLTQEAPSFLVPAGLLAYELARPAASAAPLAALSPSSALLACFLVHYFHRAFVYPLAVQRGSKPTPLPIWLMALAFCTYNGVMQGLYLMYVHPASGSRADAIFWLGLALWALGWGVNLHSDSVLRNLRAPGETGYKVPRGGAFELVSAANYTGEILEWAGFALAIRSLPGLAFAVFTFVNLAPRGAAHHEWYLKRFEHYPRSRRAVIPFLW</sequence>
<keyword evidence="12 16" id="KW-0472">Membrane</keyword>
<keyword evidence="7" id="KW-0492">Microsome</keyword>
<dbReference type="InterPro" id="IPR039357">
    <property type="entry name" value="SRD5A/TECR"/>
</dbReference>
<dbReference type="Proteomes" id="UP001445335">
    <property type="component" value="Unassembled WGS sequence"/>
</dbReference>
<evidence type="ECO:0000256" key="11">
    <source>
        <dbReference type="ARBA" id="ARBA00023098"/>
    </source>
</evidence>
<keyword evidence="19" id="KW-1185">Reference proteome</keyword>
<evidence type="ECO:0000256" key="16">
    <source>
        <dbReference type="PIRNR" id="PIRNR015596"/>
    </source>
</evidence>
<reference evidence="18 19" key="1">
    <citation type="journal article" date="2024" name="Nat. Commun.">
        <title>Phylogenomics reveals the evolutionary origins of lichenization in chlorophyte algae.</title>
        <authorList>
            <person name="Puginier C."/>
            <person name="Libourel C."/>
            <person name="Otte J."/>
            <person name="Skaloud P."/>
            <person name="Haon M."/>
            <person name="Grisel S."/>
            <person name="Petersen M."/>
            <person name="Berrin J.G."/>
            <person name="Delaux P.M."/>
            <person name="Dal Grande F."/>
            <person name="Keller J."/>
        </authorList>
    </citation>
    <scope>NUCLEOTIDE SEQUENCE [LARGE SCALE GENOMIC DNA]</scope>
    <source>
        <strain evidence="18 19">SAG 245.80</strain>
    </source>
</reference>
<keyword evidence="9 16" id="KW-1133">Transmembrane helix</keyword>
<dbReference type="Gene3D" id="1.20.120.1630">
    <property type="match status" value="1"/>
</dbReference>
<evidence type="ECO:0000256" key="4">
    <source>
        <dbReference type="ARBA" id="ARBA00022692"/>
    </source>
</evidence>
<evidence type="ECO:0000256" key="12">
    <source>
        <dbReference type="ARBA" id="ARBA00023136"/>
    </source>
</evidence>
<keyword evidence="6" id="KW-0256">Endoplasmic reticulum</keyword>
<comment type="subcellular location">
    <subcellularLocation>
        <location evidence="1">Endoplasmic reticulum membrane</location>
        <topology evidence="1">Multi-pass membrane protein</topology>
    </subcellularLocation>
    <subcellularLocation>
        <location evidence="2">Microsome membrane</location>
    </subcellularLocation>
</comment>
<dbReference type="PANTHER" id="PTHR10556">
    <property type="entry name" value="3-OXO-5-ALPHA-STEROID 4-DEHYDROGENASE"/>
    <property type="match status" value="1"/>
</dbReference>
<keyword evidence="5" id="KW-0221">Differentiation</keyword>
<feature type="transmembrane region" description="Helical" evidence="16">
    <location>
        <begin position="65"/>
        <end position="84"/>
    </location>
</feature>
<evidence type="ECO:0000313" key="18">
    <source>
        <dbReference type="EMBL" id="KAK9828069.1"/>
    </source>
</evidence>
<evidence type="ECO:0000256" key="5">
    <source>
        <dbReference type="ARBA" id="ARBA00022782"/>
    </source>
</evidence>
<feature type="domain" description="3-oxo-5-alpha-steroid 4-dehydrogenase C-terminal" evidence="17">
    <location>
        <begin position="99"/>
        <end position="246"/>
    </location>
</feature>
<dbReference type="EC" id="1.3.1.22" evidence="16"/>
<comment type="catalytic activity">
    <reaction evidence="14 16">
        <text>a 3-oxo-5alpha-steroid + NADP(+) = a 3-oxo-Delta(4)-steroid + NADPH + H(+)</text>
        <dbReference type="Rhea" id="RHEA:54384"/>
        <dbReference type="ChEBI" id="CHEBI:13601"/>
        <dbReference type="ChEBI" id="CHEBI:15378"/>
        <dbReference type="ChEBI" id="CHEBI:47909"/>
        <dbReference type="ChEBI" id="CHEBI:57783"/>
        <dbReference type="ChEBI" id="CHEBI:58349"/>
        <dbReference type="EC" id="1.3.1.22"/>
    </reaction>
</comment>
<comment type="caution">
    <text evidence="16">Lacks conserved residue(s) required for the propagation of feature annotation.</text>
</comment>
<dbReference type="PANTHER" id="PTHR10556:SF57">
    <property type="entry name" value="3-OXO-5-ALPHA-STEROID 4-DEHYDROGENASE 1"/>
    <property type="match status" value="1"/>
</dbReference>
<comment type="similarity">
    <text evidence="3 16">Belongs to the steroid 5-alpha reductase family.</text>
</comment>
<dbReference type="PROSITE" id="PS50244">
    <property type="entry name" value="S5A_REDUCTASE"/>
    <property type="match status" value="1"/>
</dbReference>
<accession>A0AAW1R377</accession>
<evidence type="ECO:0000256" key="3">
    <source>
        <dbReference type="ARBA" id="ARBA00007742"/>
    </source>
</evidence>
<dbReference type="GO" id="GO:0005789">
    <property type="term" value="C:endoplasmic reticulum membrane"/>
    <property type="evidence" value="ECO:0007669"/>
    <property type="project" value="UniProtKB-SubCell"/>
</dbReference>
<keyword evidence="16" id="KW-0444">Lipid biosynthesis</keyword>
<gene>
    <name evidence="18" type="ORF">WJX81_007841</name>
</gene>
<keyword evidence="16" id="KW-1069">Brassinosteroid biosynthesis</keyword>
<proteinExistence type="inferred from homology"/>
<protein>
    <recommendedName>
        <fullName evidence="16">Steroid 5-alpha-reductase DET2</fullName>
        <ecNumber evidence="16">1.3.1.22</ecNumber>
    </recommendedName>
</protein>
<evidence type="ECO:0000313" key="19">
    <source>
        <dbReference type="Proteomes" id="UP001445335"/>
    </source>
</evidence>